<dbReference type="GeneID" id="20314765"/>
<dbReference type="CTD" id="20314765"/>
<dbReference type="EMBL" id="KL596623">
    <property type="protein sequence ID" value="KER33700.1"/>
    <property type="molecule type" value="Genomic_DNA"/>
</dbReference>
<protein>
    <submittedName>
        <fullName evidence="1">Uncharacterized protein</fullName>
    </submittedName>
</protein>
<proteinExistence type="predicted"/>
<dbReference type="Proteomes" id="UP000054324">
    <property type="component" value="Unassembled WGS sequence"/>
</dbReference>
<name>A0A075ACP1_OPIVI</name>
<evidence type="ECO:0000313" key="2">
    <source>
        <dbReference type="Proteomes" id="UP000054324"/>
    </source>
</evidence>
<keyword evidence="2" id="KW-1185">Reference proteome</keyword>
<organism evidence="1 2">
    <name type="scientific">Opisthorchis viverrini</name>
    <name type="common">Southeast Asian liver fluke</name>
    <dbReference type="NCBI Taxonomy" id="6198"/>
    <lineage>
        <taxon>Eukaryota</taxon>
        <taxon>Metazoa</taxon>
        <taxon>Spiralia</taxon>
        <taxon>Lophotrochozoa</taxon>
        <taxon>Platyhelminthes</taxon>
        <taxon>Trematoda</taxon>
        <taxon>Digenea</taxon>
        <taxon>Opisthorchiida</taxon>
        <taxon>Opisthorchiata</taxon>
        <taxon>Opisthorchiidae</taxon>
        <taxon>Opisthorchis</taxon>
    </lineage>
</organism>
<gene>
    <name evidence="1" type="ORF">T265_00577</name>
</gene>
<sequence length="62" mass="7279">MLNTESGQRSQCLYSRCQFGLCSVYLAIVDQWRRRSYGYSWLQSLSPSSREPQILHHQSKDP</sequence>
<dbReference type="AlphaFoldDB" id="A0A075ACP1"/>
<evidence type="ECO:0000313" key="1">
    <source>
        <dbReference type="EMBL" id="KER33700.1"/>
    </source>
</evidence>
<accession>A0A075ACP1</accession>
<dbReference type="RefSeq" id="XP_009162645.1">
    <property type="nucleotide sequence ID" value="XM_009164381.1"/>
</dbReference>
<reference evidence="1 2" key="1">
    <citation type="submission" date="2013-11" db="EMBL/GenBank/DDBJ databases">
        <title>Opisthorchis viverrini - life in the bile duct.</title>
        <authorList>
            <person name="Young N.D."/>
            <person name="Nagarajan N."/>
            <person name="Lin S.J."/>
            <person name="Korhonen P.K."/>
            <person name="Jex A.R."/>
            <person name="Hall R.S."/>
            <person name="Safavi-Hemami H."/>
            <person name="Kaewkong W."/>
            <person name="Bertrand D."/>
            <person name="Gao S."/>
            <person name="Seet Q."/>
            <person name="Wongkham S."/>
            <person name="Teh B.T."/>
            <person name="Wongkham C."/>
            <person name="Intapan P.M."/>
            <person name="Maleewong W."/>
            <person name="Yang X."/>
            <person name="Hu M."/>
            <person name="Wang Z."/>
            <person name="Hofmann A."/>
            <person name="Sternberg P.W."/>
            <person name="Tan P."/>
            <person name="Wang J."/>
            <person name="Gasser R.B."/>
        </authorList>
    </citation>
    <scope>NUCLEOTIDE SEQUENCE [LARGE SCALE GENOMIC DNA]</scope>
</reference>
<dbReference type="KEGG" id="ovi:T265_00577"/>